<evidence type="ECO:0000256" key="1">
    <source>
        <dbReference type="SAM" id="MobiDB-lite"/>
    </source>
</evidence>
<dbReference type="AlphaFoldDB" id="A0A0A9BZ92"/>
<organism evidence="2">
    <name type="scientific">Arundo donax</name>
    <name type="common">Giant reed</name>
    <name type="synonym">Donax arundinaceus</name>
    <dbReference type="NCBI Taxonomy" id="35708"/>
    <lineage>
        <taxon>Eukaryota</taxon>
        <taxon>Viridiplantae</taxon>
        <taxon>Streptophyta</taxon>
        <taxon>Embryophyta</taxon>
        <taxon>Tracheophyta</taxon>
        <taxon>Spermatophyta</taxon>
        <taxon>Magnoliopsida</taxon>
        <taxon>Liliopsida</taxon>
        <taxon>Poales</taxon>
        <taxon>Poaceae</taxon>
        <taxon>PACMAD clade</taxon>
        <taxon>Arundinoideae</taxon>
        <taxon>Arundineae</taxon>
        <taxon>Arundo</taxon>
    </lineage>
</organism>
<accession>A0A0A9BZ92</accession>
<feature type="compositionally biased region" description="Basic and acidic residues" evidence="1">
    <location>
        <begin position="1"/>
        <end position="12"/>
    </location>
</feature>
<feature type="region of interest" description="Disordered" evidence="1">
    <location>
        <begin position="1"/>
        <end position="30"/>
    </location>
</feature>
<evidence type="ECO:0000313" key="2">
    <source>
        <dbReference type="EMBL" id="JAD68591.1"/>
    </source>
</evidence>
<proteinExistence type="predicted"/>
<name>A0A0A9BZ92_ARUDO</name>
<reference evidence="2" key="1">
    <citation type="submission" date="2014-09" db="EMBL/GenBank/DDBJ databases">
        <authorList>
            <person name="Magalhaes I.L.F."/>
            <person name="Oliveira U."/>
            <person name="Santos F.R."/>
            <person name="Vidigal T.H.D.A."/>
            <person name="Brescovit A.D."/>
            <person name="Santos A.J."/>
        </authorList>
    </citation>
    <scope>NUCLEOTIDE SEQUENCE</scope>
    <source>
        <tissue evidence="2">Shoot tissue taken approximately 20 cm above the soil surface</tissue>
    </source>
</reference>
<sequence length="30" mass="3435">MDPNKKGEEQKAKIRSKSTTQISFQINRGN</sequence>
<reference evidence="2" key="2">
    <citation type="journal article" date="2015" name="Data Brief">
        <title>Shoot transcriptome of the giant reed, Arundo donax.</title>
        <authorList>
            <person name="Barrero R.A."/>
            <person name="Guerrero F.D."/>
            <person name="Moolhuijzen P."/>
            <person name="Goolsby J.A."/>
            <person name="Tidwell J."/>
            <person name="Bellgard S.E."/>
            <person name="Bellgard M.I."/>
        </authorList>
    </citation>
    <scope>NUCLEOTIDE SEQUENCE</scope>
    <source>
        <tissue evidence="2">Shoot tissue taken approximately 20 cm above the soil surface</tissue>
    </source>
</reference>
<feature type="compositionally biased region" description="Polar residues" evidence="1">
    <location>
        <begin position="17"/>
        <end position="30"/>
    </location>
</feature>
<dbReference type="EMBL" id="GBRH01229304">
    <property type="protein sequence ID" value="JAD68591.1"/>
    <property type="molecule type" value="Transcribed_RNA"/>
</dbReference>
<protein>
    <submittedName>
        <fullName evidence="2">Uncharacterized protein</fullName>
    </submittedName>
</protein>